<feature type="transmembrane region" description="Helical" evidence="1">
    <location>
        <begin position="5"/>
        <end position="25"/>
    </location>
</feature>
<dbReference type="PANTHER" id="PTHR41532">
    <property type="entry name" value="FIXS PROTEIN"/>
    <property type="match status" value="1"/>
</dbReference>
<evidence type="ECO:0000313" key="2">
    <source>
        <dbReference type="EMBL" id="QPH40868.1"/>
    </source>
</evidence>
<dbReference type="RefSeq" id="WP_196100322.1">
    <property type="nucleotide sequence ID" value="NZ_CP064939.1"/>
</dbReference>
<protein>
    <submittedName>
        <fullName evidence="2">Cbb3-type cytochrome oxidase assembly protein CcoS</fullName>
    </submittedName>
</protein>
<name>A0A7S9PZZ6_9SPHI</name>
<dbReference type="Proteomes" id="UP000594759">
    <property type="component" value="Chromosome"/>
</dbReference>
<keyword evidence="3" id="KW-1185">Reference proteome</keyword>
<proteinExistence type="predicted"/>
<dbReference type="AlphaFoldDB" id="A0A7S9PZZ6"/>
<keyword evidence="1" id="KW-0812">Transmembrane</keyword>
<organism evidence="2 3">
    <name type="scientific">Pedobacter endophyticus</name>
    <dbReference type="NCBI Taxonomy" id="2789740"/>
    <lineage>
        <taxon>Bacteria</taxon>
        <taxon>Pseudomonadati</taxon>
        <taxon>Bacteroidota</taxon>
        <taxon>Sphingobacteriia</taxon>
        <taxon>Sphingobacteriales</taxon>
        <taxon>Sphingobacteriaceae</taxon>
        <taxon>Pedobacter</taxon>
    </lineage>
</organism>
<dbReference type="NCBIfam" id="TIGR00847">
    <property type="entry name" value="ccoS"/>
    <property type="match status" value="1"/>
</dbReference>
<keyword evidence="1" id="KW-1133">Transmembrane helix</keyword>
<dbReference type="PANTHER" id="PTHR41532:SF1">
    <property type="entry name" value="FIXS PROTEIN"/>
    <property type="match status" value="1"/>
</dbReference>
<keyword evidence="1" id="KW-0472">Membrane</keyword>
<dbReference type="Pfam" id="PF03597">
    <property type="entry name" value="FixS"/>
    <property type="match status" value="1"/>
</dbReference>
<gene>
    <name evidence="2" type="primary">ccoS</name>
    <name evidence="2" type="ORF">IZT61_06275</name>
</gene>
<dbReference type="KEGG" id="pex:IZT61_06275"/>
<reference evidence="2 3" key="1">
    <citation type="submission" date="2020-11" db="EMBL/GenBank/DDBJ databases">
        <title>Pedobacter endophytica, an endophytic bacteria isolated form Carex pumila.</title>
        <authorList>
            <person name="Peng Y."/>
            <person name="Jiang L."/>
            <person name="Lee J."/>
        </authorList>
    </citation>
    <scope>NUCLEOTIDE SEQUENCE [LARGE SCALE GENOMIC DNA]</scope>
    <source>
        <strain evidence="2 3">JBR3-12</strain>
    </source>
</reference>
<evidence type="ECO:0000313" key="3">
    <source>
        <dbReference type="Proteomes" id="UP000594759"/>
    </source>
</evidence>
<evidence type="ECO:0000256" key="1">
    <source>
        <dbReference type="SAM" id="Phobius"/>
    </source>
</evidence>
<dbReference type="InterPro" id="IPR004714">
    <property type="entry name" value="Cyt_oxidase_maturation_cbb3"/>
</dbReference>
<accession>A0A7S9PZZ6</accession>
<sequence>MNILYFLICCSMLVALIFLAAFFWASKTGQHDDVYTPGVRILFDDDPQSEKSEEDHFSS</sequence>
<dbReference type="EMBL" id="CP064939">
    <property type="protein sequence ID" value="QPH40868.1"/>
    <property type="molecule type" value="Genomic_DNA"/>
</dbReference>